<dbReference type="Pfam" id="PF00079">
    <property type="entry name" value="Serpin"/>
    <property type="match status" value="1"/>
</dbReference>
<dbReference type="InterPro" id="IPR000215">
    <property type="entry name" value="Serpin_fam"/>
</dbReference>
<evidence type="ECO:0000313" key="3">
    <source>
        <dbReference type="EMBL" id="GMS80780.1"/>
    </source>
</evidence>
<accession>A0AAV5SD11</accession>
<dbReference type="EMBL" id="BTSX01000001">
    <property type="protein sequence ID" value="GMS80780.1"/>
    <property type="molecule type" value="Genomic_DNA"/>
</dbReference>
<dbReference type="InterPro" id="IPR023796">
    <property type="entry name" value="Serpin_dom"/>
</dbReference>
<protein>
    <recommendedName>
        <fullName evidence="2">Serpin domain-containing protein</fullName>
    </recommendedName>
</protein>
<evidence type="ECO:0000256" key="1">
    <source>
        <dbReference type="ARBA" id="ARBA00009500"/>
    </source>
</evidence>
<dbReference type="InterPro" id="IPR036186">
    <property type="entry name" value="Serpin_sf"/>
</dbReference>
<gene>
    <name evidence="3" type="ORF">PENTCL1PPCAC_2955</name>
</gene>
<evidence type="ECO:0000259" key="2">
    <source>
        <dbReference type="Pfam" id="PF00079"/>
    </source>
</evidence>
<feature type="non-terminal residue" evidence="3">
    <location>
        <position position="1"/>
    </location>
</feature>
<dbReference type="SUPFAM" id="SSF56574">
    <property type="entry name" value="Serpins"/>
    <property type="match status" value="1"/>
</dbReference>
<dbReference type="Proteomes" id="UP001432027">
    <property type="component" value="Unassembled WGS sequence"/>
</dbReference>
<feature type="domain" description="Serpin" evidence="2">
    <location>
        <begin position="3"/>
        <end position="172"/>
    </location>
</feature>
<dbReference type="AlphaFoldDB" id="A0AAV5SD11"/>
<reference evidence="3" key="1">
    <citation type="submission" date="2023-10" db="EMBL/GenBank/DDBJ databases">
        <title>Genome assembly of Pristionchus species.</title>
        <authorList>
            <person name="Yoshida K."/>
            <person name="Sommer R.J."/>
        </authorList>
    </citation>
    <scope>NUCLEOTIDE SEQUENCE</scope>
    <source>
        <strain evidence="3">RS0144</strain>
    </source>
</reference>
<name>A0AAV5SD11_9BILA</name>
<feature type="non-terminal residue" evidence="3">
    <location>
        <position position="173"/>
    </location>
</feature>
<comment type="caution">
    <text evidence="3">The sequence shown here is derived from an EMBL/GenBank/DDBJ whole genome shotgun (WGS) entry which is preliminary data.</text>
</comment>
<dbReference type="InterPro" id="IPR042178">
    <property type="entry name" value="Serpin_sf_1"/>
</dbReference>
<dbReference type="GO" id="GO:0005615">
    <property type="term" value="C:extracellular space"/>
    <property type="evidence" value="ECO:0007669"/>
    <property type="project" value="InterPro"/>
</dbReference>
<sequence>SSSLALSLLRHSSPPSQSFVLSPFSFNTALSILHDGANGATKEELTNLLLNGCTPSDVTDFYSNLAQSLPSTNETGVAFKSANRFYVDNEISLKVDYQNRIVNKYGVEVMEIDLCETDEAAKEINEFVNEATNGKIKDVIKPDDISGLPAVFINAIYFNGKWKYPFKSSSTYK</sequence>
<evidence type="ECO:0000313" key="4">
    <source>
        <dbReference type="Proteomes" id="UP001432027"/>
    </source>
</evidence>
<dbReference type="PANTHER" id="PTHR11461:SF211">
    <property type="entry name" value="GH10112P-RELATED"/>
    <property type="match status" value="1"/>
</dbReference>
<dbReference type="PANTHER" id="PTHR11461">
    <property type="entry name" value="SERINE PROTEASE INHIBITOR, SERPIN"/>
    <property type="match status" value="1"/>
</dbReference>
<organism evidence="3 4">
    <name type="scientific">Pristionchus entomophagus</name>
    <dbReference type="NCBI Taxonomy" id="358040"/>
    <lineage>
        <taxon>Eukaryota</taxon>
        <taxon>Metazoa</taxon>
        <taxon>Ecdysozoa</taxon>
        <taxon>Nematoda</taxon>
        <taxon>Chromadorea</taxon>
        <taxon>Rhabditida</taxon>
        <taxon>Rhabditina</taxon>
        <taxon>Diplogasteromorpha</taxon>
        <taxon>Diplogasteroidea</taxon>
        <taxon>Neodiplogasteridae</taxon>
        <taxon>Pristionchus</taxon>
    </lineage>
</organism>
<keyword evidence="4" id="KW-1185">Reference proteome</keyword>
<proteinExistence type="inferred from homology"/>
<dbReference type="GO" id="GO:0004867">
    <property type="term" value="F:serine-type endopeptidase inhibitor activity"/>
    <property type="evidence" value="ECO:0007669"/>
    <property type="project" value="InterPro"/>
</dbReference>
<dbReference type="Gene3D" id="3.30.497.10">
    <property type="entry name" value="Antithrombin, subunit I, domain 2"/>
    <property type="match status" value="1"/>
</dbReference>
<comment type="similarity">
    <text evidence="1">Belongs to the serpin family.</text>
</comment>